<dbReference type="FunFam" id="3.30.70.890:FF:000024">
    <property type="entry name" value="Mevalonate kinase"/>
    <property type="match status" value="1"/>
</dbReference>
<dbReference type="GO" id="GO:0016126">
    <property type="term" value="P:sterol biosynthetic process"/>
    <property type="evidence" value="ECO:0007669"/>
    <property type="project" value="UniProtKB-KW"/>
</dbReference>
<dbReference type="GO" id="GO:0019287">
    <property type="term" value="P:isopentenyl diphosphate biosynthetic process, mevalonate pathway"/>
    <property type="evidence" value="ECO:0007669"/>
    <property type="project" value="UniProtKB-UniPathway"/>
</dbReference>
<evidence type="ECO:0000256" key="3">
    <source>
        <dbReference type="ARBA" id="ARBA00022516"/>
    </source>
</evidence>
<keyword evidence="5 11" id="KW-0547">Nucleotide-binding</keyword>
<evidence type="ECO:0000256" key="7">
    <source>
        <dbReference type="ARBA" id="ARBA00022840"/>
    </source>
</evidence>
<sequence>MTSHRDQSRGYGKLILFGEHFVVYKVPALVGAVSAYTDCEVEFDESTTGVTVIDDRPAVPGYKEQKKAEADVAIDLVLKHMDVDPSKRGIKMTFGGPLSPVSGIGASASQVVALARALGHALPKPMTEDEINAAGYEGERGYHGTPSGIDNTAATFGGVLKFQRTDGAPIFTKKKLPEPIRIVYASTGITSSTTKVVGDVRAKKEENPEWFNGLMEKYVDLVERGEKALDDGDVNTLGKLLDENHALCQELTVSCEELDTLVDAARSAGALGAKMSGTGRGGLMLALTPTEEIQDKVAEALGKIAPQVWKTTFA</sequence>
<comment type="subcellular location">
    <subcellularLocation>
        <location evidence="11">Cytoplasm</location>
    </subcellularLocation>
    <subcellularLocation>
        <location evidence="1">Plastid</location>
        <location evidence="1">Chloroplast</location>
    </subcellularLocation>
</comment>
<keyword evidence="11" id="KW-0756">Sterol biosynthesis</keyword>
<keyword evidence="3 11" id="KW-0444">Lipid biosynthesis</keyword>
<comment type="similarity">
    <text evidence="11">Belongs to the GHMP kinase family. Mevalonate kinase subfamily.</text>
</comment>
<evidence type="ECO:0000256" key="11">
    <source>
        <dbReference type="RuleBase" id="RU363087"/>
    </source>
</evidence>
<evidence type="ECO:0000256" key="6">
    <source>
        <dbReference type="ARBA" id="ARBA00022777"/>
    </source>
</evidence>
<accession>A0A7S4T5R6</accession>
<evidence type="ECO:0000256" key="9">
    <source>
        <dbReference type="ARBA" id="ARBA00023098"/>
    </source>
</evidence>
<dbReference type="Gene3D" id="3.30.230.10">
    <property type="match status" value="1"/>
</dbReference>
<dbReference type="GO" id="GO:0009507">
    <property type="term" value="C:chloroplast"/>
    <property type="evidence" value="ECO:0007669"/>
    <property type="project" value="UniProtKB-SubCell"/>
</dbReference>
<protein>
    <recommendedName>
        <fullName evidence="11">Mevalonate kinase</fullName>
        <shortName evidence="11">MK</shortName>
        <ecNumber evidence="11">2.7.1.36</ecNumber>
    </recommendedName>
</protein>
<dbReference type="FunFam" id="3.30.230.10:FF:000127">
    <property type="entry name" value="Mevalonate kinase"/>
    <property type="match status" value="1"/>
</dbReference>
<keyword evidence="11" id="KW-0753">Steroid metabolism</keyword>
<dbReference type="InterPro" id="IPR014721">
    <property type="entry name" value="Ribsml_uS5_D2-typ_fold_subgr"/>
</dbReference>
<keyword evidence="11" id="KW-0752">Steroid biosynthesis</keyword>
<evidence type="ECO:0000256" key="1">
    <source>
        <dbReference type="ARBA" id="ARBA00004229"/>
    </source>
</evidence>
<dbReference type="GO" id="GO:0005829">
    <property type="term" value="C:cytosol"/>
    <property type="evidence" value="ECO:0007669"/>
    <property type="project" value="TreeGrafter"/>
</dbReference>
<gene>
    <name evidence="14" type="ORF">DBRI00130_LOCUS42749</name>
</gene>
<keyword evidence="8" id="KW-0460">Magnesium</keyword>
<feature type="domain" description="GHMP kinase N-terminal" evidence="12">
    <location>
        <begin position="74"/>
        <end position="158"/>
    </location>
</feature>
<keyword evidence="11" id="KW-1207">Sterol metabolism</keyword>
<dbReference type="SUPFAM" id="SSF55060">
    <property type="entry name" value="GHMP Kinase, C-terminal domain"/>
    <property type="match status" value="1"/>
</dbReference>
<keyword evidence="9 11" id="KW-0443">Lipid metabolism</keyword>
<dbReference type="EMBL" id="HBNS01059445">
    <property type="protein sequence ID" value="CAE4665509.1"/>
    <property type="molecule type" value="Transcribed_RNA"/>
</dbReference>
<dbReference type="Gene3D" id="3.30.70.890">
    <property type="entry name" value="GHMP kinase, C-terminal domain"/>
    <property type="match status" value="1"/>
</dbReference>
<dbReference type="Pfam" id="PF00288">
    <property type="entry name" value="GHMP_kinases_N"/>
    <property type="match status" value="1"/>
</dbReference>
<proteinExistence type="inferred from homology"/>
<dbReference type="InterPro" id="IPR013750">
    <property type="entry name" value="GHMP_kinase_C_dom"/>
</dbReference>
<dbReference type="UniPathway" id="UPA00057">
    <property type="reaction ID" value="UER00098"/>
</dbReference>
<dbReference type="SUPFAM" id="SSF54211">
    <property type="entry name" value="Ribosomal protein S5 domain 2-like"/>
    <property type="match status" value="1"/>
</dbReference>
<evidence type="ECO:0000256" key="10">
    <source>
        <dbReference type="ARBA" id="ARBA00029438"/>
    </source>
</evidence>
<feature type="domain" description="GHMP kinase C-terminal" evidence="13">
    <location>
        <begin position="227"/>
        <end position="303"/>
    </location>
</feature>
<evidence type="ECO:0000256" key="8">
    <source>
        <dbReference type="ARBA" id="ARBA00022842"/>
    </source>
</evidence>
<dbReference type="EC" id="2.7.1.36" evidence="11"/>
<evidence type="ECO:0000313" key="14">
    <source>
        <dbReference type="EMBL" id="CAE4665509.1"/>
    </source>
</evidence>
<evidence type="ECO:0000259" key="12">
    <source>
        <dbReference type="Pfam" id="PF00288"/>
    </source>
</evidence>
<dbReference type="NCBIfam" id="TIGR00549">
    <property type="entry name" value="mevalon_kin"/>
    <property type="match status" value="1"/>
</dbReference>
<evidence type="ECO:0000256" key="4">
    <source>
        <dbReference type="ARBA" id="ARBA00022679"/>
    </source>
</evidence>
<keyword evidence="4 11" id="KW-0808">Transferase</keyword>
<dbReference type="GO" id="GO:0004496">
    <property type="term" value="F:mevalonate kinase activity"/>
    <property type="evidence" value="ECO:0007669"/>
    <property type="project" value="UniProtKB-EC"/>
</dbReference>
<organism evidence="14">
    <name type="scientific">Ditylum brightwellii</name>
    <dbReference type="NCBI Taxonomy" id="49249"/>
    <lineage>
        <taxon>Eukaryota</taxon>
        <taxon>Sar</taxon>
        <taxon>Stramenopiles</taxon>
        <taxon>Ochrophyta</taxon>
        <taxon>Bacillariophyta</taxon>
        <taxon>Mediophyceae</taxon>
        <taxon>Lithodesmiophycidae</taxon>
        <taxon>Lithodesmiales</taxon>
        <taxon>Lithodesmiaceae</taxon>
        <taxon>Ditylum</taxon>
    </lineage>
</organism>
<dbReference type="InterPro" id="IPR020568">
    <property type="entry name" value="Ribosomal_Su5_D2-typ_SF"/>
</dbReference>
<dbReference type="InterPro" id="IPR006205">
    <property type="entry name" value="Mev_gal_kin"/>
</dbReference>
<evidence type="ECO:0000256" key="2">
    <source>
        <dbReference type="ARBA" id="ARBA00022490"/>
    </source>
</evidence>
<reference evidence="14" key="1">
    <citation type="submission" date="2021-01" db="EMBL/GenBank/DDBJ databases">
        <authorList>
            <person name="Corre E."/>
            <person name="Pelletier E."/>
            <person name="Niang G."/>
            <person name="Scheremetjew M."/>
            <person name="Finn R."/>
            <person name="Kale V."/>
            <person name="Holt S."/>
            <person name="Cochrane G."/>
            <person name="Meng A."/>
            <person name="Brown T."/>
            <person name="Cohen L."/>
        </authorList>
    </citation>
    <scope>NUCLEOTIDE SEQUENCE</scope>
    <source>
        <strain evidence="14">GSO104</strain>
    </source>
</reference>
<keyword evidence="6 11" id="KW-0418">Kinase</keyword>
<comment type="catalytic activity">
    <reaction evidence="11">
        <text>(R)-mevalonate + ATP = (R)-5-phosphomevalonate + ADP + H(+)</text>
        <dbReference type="Rhea" id="RHEA:17065"/>
        <dbReference type="ChEBI" id="CHEBI:15378"/>
        <dbReference type="ChEBI" id="CHEBI:30616"/>
        <dbReference type="ChEBI" id="CHEBI:36464"/>
        <dbReference type="ChEBI" id="CHEBI:58146"/>
        <dbReference type="ChEBI" id="CHEBI:456216"/>
        <dbReference type="EC" id="2.7.1.36"/>
    </reaction>
</comment>
<dbReference type="InterPro" id="IPR006204">
    <property type="entry name" value="GHMP_kinase_N_dom"/>
</dbReference>
<dbReference type="AlphaFoldDB" id="A0A7S4T5R6"/>
<keyword evidence="2 11" id="KW-0963">Cytoplasm</keyword>
<dbReference type="InterPro" id="IPR036554">
    <property type="entry name" value="GHMP_kinase_C_sf"/>
</dbReference>
<evidence type="ECO:0000256" key="5">
    <source>
        <dbReference type="ARBA" id="ARBA00022741"/>
    </source>
</evidence>
<evidence type="ECO:0000259" key="13">
    <source>
        <dbReference type="Pfam" id="PF08544"/>
    </source>
</evidence>
<name>A0A7S4T5R6_9STRA</name>
<dbReference type="PRINTS" id="PR00959">
    <property type="entry name" value="MEVGALKINASE"/>
</dbReference>
<keyword evidence="7 11" id="KW-0067">ATP-binding</keyword>
<comment type="pathway">
    <text evidence="10 11">Isoprenoid biosynthesis; isopentenyl diphosphate biosynthesis via mevalonate pathway; isopentenyl diphosphate from (R)-mevalonate: step 1/3.</text>
</comment>
<dbReference type="PANTHER" id="PTHR43290:SF2">
    <property type="entry name" value="MEVALONATE KINASE"/>
    <property type="match status" value="1"/>
</dbReference>
<dbReference type="PANTHER" id="PTHR43290">
    <property type="entry name" value="MEVALONATE KINASE"/>
    <property type="match status" value="1"/>
</dbReference>
<dbReference type="Pfam" id="PF08544">
    <property type="entry name" value="GHMP_kinases_C"/>
    <property type="match status" value="1"/>
</dbReference>
<dbReference type="GO" id="GO:0005524">
    <property type="term" value="F:ATP binding"/>
    <property type="evidence" value="ECO:0007669"/>
    <property type="project" value="UniProtKB-KW"/>
</dbReference>